<dbReference type="EMBL" id="AAXW01000002">
    <property type="protein sequence ID" value="EAZ94046.1"/>
    <property type="molecule type" value="Genomic_DNA"/>
</dbReference>
<name>A3IJR4_9CHRO</name>
<evidence type="ECO:0000313" key="2">
    <source>
        <dbReference type="Proteomes" id="UP000003781"/>
    </source>
</evidence>
<accession>A3IJR4</accession>
<sequence>MVLFIFGTPKIFLISGFLVPLNL</sequence>
<comment type="caution">
    <text evidence="1">The sequence shown here is derived from an EMBL/GenBank/DDBJ whole genome shotgun (WGS) entry which is preliminary data.</text>
</comment>
<protein>
    <submittedName>
        <fullName evidence="1">Uncharacterized protein</fullName>
    </submittedName>
</protein>
<keyword evidence="2" id="KW-1185">Reference proteome</keyword>
<proteinExistence type="predicted"/>
<evidence type="ECO:0000313" key="1">
    <source>
        <dbReference type="EMBL" id="EAZ94046.1"/>
    </source>
</evidence>
<dbReference type="Proteomes" id="UP000003781">
    <property type="component" value="Unassembled WGS sequence"/>
</dbReference>
<reference evidence="1 2" key="1">
    <citation type="submission" date="2007-03" db="EMBL/GenBank/DDBJ databases">
        <authorList>
            <person name="Stal L."/>
            <person name="Ferriera S."/>
            <person name="Johnson J."/>
            <person name="Kravitz S."/>
            <person name="Beeson K."/>
            <person name="Sutton G."/>
            <person name="Rogers Y.-H."/>
            <person name="Friedman R."/>
            <person name="Frazier M."/>
            <person name="Venter J.C."/>
        </authorList>
    </citation>
    <scope>NUCLEOTIDE SEQUENCE [LARGE SCALE GENOMIC DNA]</scope>
    <source>
        <strain evidence="1 2">CCY0110</strain>
    </source>
</reference>
<dbReference type="AlphaFoldDB" id="A3IJR4"/>
<gene>
    <name evidence="1" type="ORF">CY0110_19662</name>
</gene>
<organism evidence="1 2">
    <name type="scientific">Crocosphaera chwakensis CCY0110</name>
    <dbReference type="NCBI Taxonomy" id="391612"/>
    <lineage>
        <taxon>Bacteria</taxon>
        <taxon>Bacillati</taxon>
        <taxon>Cyanobacteriota</taxon>
        <taxon>Cyanophyceae</taxon>
        <taxon>Oscillatoriophycideae</taxon>
        <taxon>Chroococcales</taxon>
        <taxon>Aphanothecaceae</taxon>
        <taxon>Crocosphaera</taxon>
        <taxon>Crocosphaera chwakensis</taxon>
    </lineage>
</organism>